<evidence type="ECO:0000256" key="24">
    <source>
        <dbReference type="RuleBase" id="RU363065"/>
    </source>
</evidence>
<evidence type="ECO:0000256" key="3">
    <source>
        <dbReference type="ARBA" id="ARBA00012133"/>
    </source>
</evidence>
<evidence type="ECO:0000256" key="14">
    <source>
        <dbReference type="ARBA" id="ARBA00022842"/>
    </source>
</evidence>
<dbReference type="Gene3D" id="1.10.287.3610">
    <property type="match status" value="1"/>
</dbReference>
<evidence type="ECO:0000256" key="17">
    <source>
        <dbReference type="ARBA" id="ARBA00023136"/>
    </source>
</evidence>
<dbReference type="EC" id="2.7.1.107" evidence="3 24"/>
<dbReference type="CDD" id="cd14264">
    <property type="entry name" value="DAGK_IM"/>
    <property type="match status" value="1"/>
</dbReference>
<evidence type="ECO:0000256" key="1">
    <source>
        <dbReference type="ARBA" id="ARBA00004429"/>
    </source>
</evidence>
<keyword evidence="16 24" id="KW-0443">Lipid metabolism</keyword>
<evidence type="ECO:0000256" key="5">
    <source>
        <dbReference type="ARBA" id="ARBA00022475"/>
    </source>
</evidence>
<gene>
    <name evidence="25" type="ORF">FIL88_12375</name>
</gene>
<evidence type="ECO:0000256" key="10">
    <source>
        <dbReference type="ARBA" id="ARBA00022723"/>
    </source>
</evidence>
<evidence type="ECO:0000313" key="25">
    <source>
        <dbReference type="EMBL" id="TQV66880.1"/>
    </source>
</evidence>
<keyword evidence="14 23" id="KW-0460">Magnesium</keyword>
<comment type="caution">
    <text evidence="25">The sequence shown here is derived from an EMBL/GenBank/DDBJ whole genome shotgun (WGS) entry which is preliminary data.</text>
</comment>
<feature type="binding site" evidence="22">
    <location>
        <begin position="97"/>
        <end position="98"/>
    </location>
    <ligand>
        <name>ATP</name>
        <dbReference type="ChEBI" id="CHEBI:30616"/>
    </ligand>
</feature>
<keyword evidence="19 24" id="KW-1208">Phospholipid metabolism</keyword>
<feature type="binding site" evidence="22">
    <location>
        <position position="31"/>
    </location>
    <ligand>
        <name>ATP</name>
        <dbReference type="ChEBI" id="CHEBI:30616"/>
    </ligand>
</feature>
<name>A0A545SPG3_9RHOB</name>
<feature type="binding site" evidence="23">
    <location>
        <position position="79"/>
    </location>
    <ligand>
        <name>a divalent metal cation</name>
        <dbReference type="ChEBI" id="CHEBI:60240"/>
    </ligand>
</feature>
<feature type="binding site" evidence="22">
    <location>
        <position position="79"/>
    </location>
    <ligand>
        <name>ATP</name>
        <dbReference type="ChEBI" id="CHEBI:30616"/>
    </ligand>
</feature>
<keyword evidence="12 24" id="KW-0418">Kinase</keyword>
<reference evidence="25 26" key="1">
    <citation type="submission" date="2019-06" db="EMBL/GenBank/DDBJ databases">
        <title>A novel species of marine bacteria.</title>
        <authorList>
            <person name="Wang Y."/>
        </authorList>
    </citation>
    <scope>NUCLEOTIDE SEQUENCE [LARGE SCALE GENOMIC DNA]</scope>
    <source>
        <strain evidence="25 26">MA1-10</strain>
    </source>
</reference>
<dbReference type="PROSITE" id="PS01069">
    <property type="entry name" value="DAGK_PROKAR"/>
    <property type="match status" value="1"/>
</dbReference>
<keyword evidence="11 22" id="KW-0547">Nucleotide-binding</keyword>
<evidence type="ECO:0000256" key="16">
    <source>
        <dbReference type="ARBA" id="ARBA00023098"/>
    </source>
</evidence>
<dbReference type="Pfam" id="PF01219">
    <property type="entry name" value="DAGK_prokar"/>
    <property type="match status" value="1"/>
</dbReference>
<dbReference type="InterPro" id="IPR000829">
    <property type="entry name" value="DAGK"/>
</dbReference>
<evidence type="ECO:0000256" key="21">
    <source>
        <dbReference type="PIRSR" id="PIRSR600829-2"/>
    </source>
</evidence>
<dbReference type="InterPro" id="IPR036945">
    <property type="entry name" value="DAGK_sf"/>
</dbReference>
<comment type="caution">
    <text evidence="24">Lacks conserved residue(s) required for the propagation of feature annotation.</text>
</comment>
<evidence type="ECO:0000256" key="9">
    <source>
        <dbReference type="ARBA" id="ARBA00022692"/>
    </source>
</evidence>
<dbReference type="Proteomes" id="UP000315816">
    <property type="component" value="Unassembled WGS sequence"/>
</dbReference>
<dbReference type="GO" id="GO:0006654">
    <property type="term" value="P:phosphatidic acid biosynthetic process"/>
    <property type="evidence" value="ECO:0007669"/>
    <property type="project" value="InterPro"/>
</dbReference>
<dbReference type="EMBL" id="VICH01000008">
    <property type="protein sequence ID" value="TQV66880.1"/>
    <property type="molecule type" value="Genomic_DNA"/>
</dbReference>
<feature type="binding site" evidence="23">
    <location>
        <position position="31"/>
    </location>
    <ligand>
        <name>a divalent metal cation</name>
        <dbReference type="ChEBI" id="CHEBI:60240"/>
    </ligand>
</feature>
<organism evidence="25 26">
    <name type="scientific">Aliiroseovarius halocynthiae</name>
    <dbReference type="NCBI Taxonomy" id="985055"/>
    <lineage>
        <taxon>Bacteria</taxon>
        <taxon>Pseudomonadati</taxon>
        <taxon>Pseudomonadota</taxon>
        <taxon>Alphaproteobacteria</taxon>
        <taxon>Rhodobacterales</taxon>
        <taxon>Paracoccaceae</taxon>
        <taxon>Aliiroseovarius</taxon>
    </lineage>
</organism>
<comment type="cofactor">
    <cofactor evidence="23">
        <name>Mg(2+)</name>
        <dbReference type="ChEBI" id="CHEBI:18420"/>
    </cofactor>
    <text evidence="23">Mn(2+), Zn(2+), Cd(2+) and Co(2+) support activity to lesser extents.</text>
</comment>
<evidence type="ECO:0000256" key="19">
    <source>
        <dbReference type="ARBA" id="ARBA00023264"/>
    </source>
</evidence>
<keyword evidence="9 24" id="KW-0812">Transmembrane</keyword>
<dbReference type="AlphaFoldDB" id="A0A545SPG3"/>
<protein>
    <recommendedName>
        <fullName evidence="4 24">Diacylglycerol kinase</fullName>
        <ecNumber evidence="3 24">2.7.1.107</ecNumber>
    </recommendedName>
</protein>
<evidence type="ECO:0000256" key="6">
    <source>
        <dbReference type="ARBA" id="ARBA00022516"/>
    </source>
</evidence>
<dbReference type="PANTHER" id="PTHR34299">
    <property type="entry name" value="DIACYLGLYCEROL KINASE"/>
    <property type="match status" value="1"/>
</dbReference>
<keyword evidence="5" id="KW-1003">Cell membrane</keyword>
<sequence>MPKIPKKVTGFAHFRAAARYSFDGSKVLFGEAAFRQEILAQLVILGLFWFVGVSPVHYVVTIILFLVTSAVEALNTSLEEIVDLVSPEWSQRAKNAKDLGSFAVLCLLCSNGFYVAFALATTLGLF</sequence>
<feature type="binding site" evidence="21">
    <location>
        <begin position="33"/>
        <end position="37"/>
    </location>
    <ligand>
        <name>substrate</name>
    </ligand>
</feature>
<evidence type="ECO:0000256" key="23">
    <source>
        <dbReference type="PIRSR" id="PIRSR600829-4"/>
    </source>
</evidence>
<dbReference type="GO" id="GO:0004143">
    <property type="term" value="F:ATP-dependent diacylglycerol kinase activity"/>
    <property type="evidence" value="ECO:0007669"/>
    <property type="project" value="UniProtKB-EC"/>
</dbReference>
<dbReference type="GO" id="GO:0005524">
    <property type="term" value="F:ATP binding"/>
    <property type="evidence" value="ECO:0007669"/>
    <property type="project" value="UniProtKB-KW"/>
</dbReference>
<dbReference type="InterPro" id="IPR033718">
    <property type="entry name" value="DAGK_prok"/>
</dbReference>
<evidence type="ECO:0000256" key="8">
    <source>
        <dbReference type="ARBA" id="ARBA00022679"/>
    </source>
</evidence>
<proteinExistence type="inferred from homology"/>
<keyword evidence="13 22" id="KW-0067">ATP-binding</keyword>
<evidence type="ECO:0000256" key="12">
    <source>
        <dbReference type="ARBA" id="ARBA00022777"/>
    </source>
</evidence>
<evidence type="ECO:0000256" key="18">
    <source>
        <dbReference type="ARBA" id="ARBA00023209"/>
    </source>
</evidence>
<keyword evidence="17 24" id="KW-0472">Membrane</keyword>
<dbReference type="GO" id="GO:0005886">
    <property type="term" value="C:plasma membrane"/>
    <property type="evidence" value="ECO:0007669"/>
    <property type="project" value="UniProtKB-SubCell"/>
</dbReference>
<keyword evidence="8 24" id="KW-0808">Transferase</keyword>
<evidence type="ECO:0000256" key="2">
    <source>
        <dbReference type="ARBA" id="ARBA00005967"/>
    </source>
</evidence>
<comment type="catalytic activity">
    <reaction evidence="24">
        <text>a 1,2-diacyl-sn-glycerol + ATP = a 1,2-diacyl-sn-glycero-3-phosphate + ADP + H(+)</text>
        <dbReference type="Rhea" id="RHEA:10272"/>
        <dbReference type="ChEBI" id="CHEBI:15378"/>
        <dbReference type="ChEBI" id="CHEBI:17815"/>
        <dbReference type="ChEBI" id="CHEBI:30616"/>
        <dbReference type="ChEBI" id="CHEBI:58608"/>
        <dbReference type="ChEBI" id="CHEBI:456216"/>
        <dbReference type="EC" id="2.7.1.107"/>
    </reaction>
</comment>
<evidence type="ECO:0000256" key="7">
    <source>
        <dbReference type="ARBA" id="ARBA00022519"/>
    </source>
</evidence>
<comment type="similarity">
    <text evidence="2 24">Belongs to the bacterial diacylglycerol kinase family.</text>
</comment>
<keyword evidence="6" id="KW-0444">Lipid biosynthesis</keyword>
<keyword evidence="18" id="KW-0594">Phospholipid biosynthesis</keyword>
<feature type="transmembrane region" description="Helical" evidence="24">
    <location>
        <begin position="102"/>
        <end position="125"/>
    </location>
</feature>
<comment type="subcellular location">
    <subcellularLocation>
        <location evidence="1 24">Cell inner membrane</location>
        <topology evidence="1 24">Multi-pass membrane protein</topology>
    </subcellularLocation>
</comment>
<accession>A0A545SPG3</accession>
<feature type="binding site" evidence="22">
    <location>
        <position position="20"/>
    </location>
    <ligand>
        <name>ATP</name>
        <dbReference type="ChEBI" id="CHEBI:30616"/>
    </ligand>
</feature>
<feature type="binding site" evidence="21">
    <location>
        <position position="72"/>
    </location>
    <ligand>
        <name>substrate</name>
    </ligand>
</feature>
<feature type="transmembrane region" description="Helical" evidence="24">
    <location>
        <begin position="42"/>
        <end position="67"/>
    </location>
</feature>
<evidence type="ECO:0000256" key="15">
    <source>
        <dbReference type="ARBA" id="ARBA00022989"/>
    </source>
</evidence>
<evidence type="ECO:0000256" key="13">
    <source>
        <dbReference type="ARBA" id="ARBA00022840"/>
    </source>
</evidence>
<comment type="function">
    <text evidence="24">Catalyzes the ATP-dependent phosphorylation of sn-l,2-diacylglycerol (DAG) to phosphatidic acid. Involved in the recycling of diacylglycerol produced as a by-product during membrane-derived oligosaccharide (MDO) biosynthesis.</text>
</comment>
<dbReference type="OrthoDB" id="9796011at2"/>
<keyword evidence="26" id="KW-1185">Reference proteome</keyword>
<feature type="active site" description="Proton acceptor" evidence="20">
    <location>
        <position position="72"/>
    </location>
</feature>
<keyword evidence="15 24" id="KW-1133">Transmembrane helix</keyword>
<feature type="binding site" evidence="21">
    <location>
        <position position="101"/>
    </location>
    <ligand>
        <name>substrate</name>
    </ligand>
</feature>
<keyword evidence="10 23" id="KW-0479">Metal-binding</keyword>
<evidence type="ECO:0000256" key="4">
    <source>
        <dbReference type="ARBA" id="ARBA00017575"/>
    </source>
</evidence>
<evidence type="ECO:0000256" key="22">
    <source>
        <dbReference type="PIRSR" id="PIRSR600829-3"/>
    </source>
</evidence>
<evidence type="ECO:0000256" key="11">
    <source>
        <dbReference type="ARBA" id="ARBA00022741"/>
    </source>
</evidence>
<keyword evidence="7 24" id="KW-0997">Cell inner membrane</keyword>
<dbReference type="GO" id="GO:0046872">
    <property type="term" value="F:metal ion binding"/>
    <property type="evidence" value="ECO:0007669"/>
    <property type="project" value="UniProtKB-KW"/>
</dbReference>
<evidence type="ECO:0000256" key="20">
    <source>
        <dbReference type="PIRSR" id="PIRSR600829-1"/>
    </source>
</evidence>
<evidence type="ECO:0000313" key="26">
    <source>
        <dbReference type="Proteomes" id="UP000315816"/>
    </source>
</evidence>
<dbReference type="PANTHER" id="PTHR34299:SF1">
    <property type="entry name" value="DIACYLGLYCEROL KINASE"/>
    <property type="match status" value="1"/>
</dbReference>